<evidence type="ECO:0008006" key="3">
    <source>
        <dbReference type="Google" id="ProtNLM"/>
    </source>
</evidence>
<gene>
    <name evidence="1" type="ORF">FP2506_00255</name>
</gene>
<dbReference type="InterPro" id="IPR007332">
    <property type="entry name" value="DUF411"/>
</dbReference>
<dbReference type="Pfam" id="PF04214">
    <property type="entry name" value="DUF411"/>
    <property type="match status" value="1"/>
</dbReference>
<protein>
    <recommendedName>
        <fullName evidence="3">Metal-binding protein</fullName>
    </recommendedName>
</protein>
<evidence type="ECO:0000313" key="2">
    <source>
        <dbReference type="Proteomes" id="UP000004310"/>
    </source>
</evidence>
<keyword evidence="2" id="KW-1185">Reference proteome</keyword>
<dbReference type="Proteomes" id="UP000004310">
    <property type="component" value="Unassembled WGS sequence"/>
</dbReference>
<reference evidence="1 2" key="1">
    <citation type="journal article" date="2010" name="J. Bacteriol.">
        <title>Genome sequence of Fulvimarina pelagi HTCC2506T, a Mn(II)-oxidizing alphaproteobacterium possessing an aerobic anoxygenic photosynthetic gene cluster and Xanthorhodopsin.</title>
        <authorList>
            <person name="Kang I."/>
            <person name="Oh H.M."/>
            <person name="Lim S.I."/>
            <person name="Ferriera S."/>
            <person name="Giovannoni S.J."/>
            <person name="Cho J.C."/>
        </authorList>
    </citation>
    <scope>NUCLEOTIDE SEQUENCE [LARGE SCALE GENOMIC DNA]</scope>
    <source>
        <strain evidence="1 2">HTCC2506</strain>
    </source>
</reference>
<evidence type="ECO:0000313" key="1">
    <source>
        <dbReference type="EMBL" id="EAU39799.1"/>
    </source>
</evidence>
<comment type="caution">
    <text evidence="1">The sequence shown here is derived from an EMBL/GenBank/DDBJ whole genome shotgun (WGS) entry which is preliminary data.</text>
</comment>
<proteinExistence type="predicted"/>
<dbReference type="eggNOG" id="COG3019">
    <property type="taxonomic scope" value="Bacteria"/>
</dbReference>
<accession>Q0FXT4</accession>
<dbReference type="AlphaFoldDB" id="Q0FXT4"/>
<organism evidence="1 2">
    <name type="scientific">Fulvimarina pelagi HTCC2506</name>
    <dbReference type="NCBI Taxonomy" id="314231"/>
    <lineage>
        <taxon>Bacteria</taxon>
        <taxon>Pseudomonadati</taxon>
        <taxon>Pseudomonadota</taxon>
        <taxon>Alphaproteobacteria</taxon>
        <taxon>Hyphomicrobiales</taxon>
        <taxon>Aurantimonadaceae</taxon>
        <taxon>Fulvimarina</taxon>
    </lineage>
</organism>
<dbReference type="EMBL" id="AATP01000012">
    <property type="protein sequence ID" value="EAU39799.1"/>
    <property type="molecule type" value="Genomic_DNA"/>
</dbReference>
<sequence>MLEAIFRKATIMTIRKKTTLGAVLGAGALALFSTTFLAEAGEAMKVYSSPTCGCCAAWVRHVEDAEYDVTVEQLASADLYAKKQEAGFSPQHASCHTGLVDGYAIEGHVPTAEIERLLTERPQAIGLSVSGMPADAPGMGSGDTPFDVLLVKADGSTEVFASYPR</sequence>
<dbReference type="HOGENOM" id="CLU_112034_0_0_5"/>
<name>Q0FXT4_9HYPH</name>